<evidence type="ECO:0000313" key="4">
    <source>
        <dbReference type="Proteomes" id="UP001241537"/>
    </source>
</evidence>
<dbReference type="EMBL" id="JAUSTO010000002">
    <property type="protein sequence ID" value="MDQ0151651.1"/>
    <property type="molecule type" value="Genomic_DNA"/>
</dbReference>
<keyword evidence="4" id="KW-1185">Reference proteome</keyword>
<evidence type="ECO:0000313" key="3">
    <source>
        <dbReference type="EMBL" id="MDQ0151651.1"/>
    </source>
</evidence>
<keyword evidence="1" id="KW-0433">Leucine-rich repeat</keyword>
<comment type="caution">
    <text evidence="3">The sequence shown here is derived from an EMBL/GenBank/DDBJ whole genome shotgun (WGS) entry which is preliminary data.</text>
</comment>
<dbReference type="RefSeq" id="WP_307252370.1">
    <property type="nucleotide sequence ID" value="NZ_JAUSTO010000002.1"/>
</dbReference>
<dbReference type="PANTHER" id="PTHR46652:SF3">
    <property type="entry name" value="LEUCINE-RICH REPEAT-CONTAINING PROTEIN 9"/>
    <property type="match status" value="1"/>
</dbReference>
<dbReference type="InterPro" id="IPR025875">
    <property type="entry name" value="Leu-rich_rpt_4"/>
</dbReference>
<dbReference type="SUPFAM" id="SSF52058">
    <property type="entry name" value="L domain-like"/>
    <property type="match status" value="1"/>
</dbReference>
<sequence length="213" mass="24523">MAALERLSQLERLHLMSRWTINPGYLSGLTGLKELYFDEPWVDGELFPVLASLPELEKVTLSVEYLYQDIGRLLELSSLRELHLIPDSFSTDTLYVRMGALLVNTNLKILSLNGFKIHDMDVENQGKEPYFGTRANEFLSHFSGLEELEPRSNHLQDLEFVRSMPELRILDISDNYVTDVQSLLSCPRLEKLICKDNQIRNLEILPETVEVVQ</sequence>
<evidence type="ECO:0000256" key="1">
    <source>
        <dbReference type="ARBA" id="ARBA00022614"/>
    </source>
</evidence>
<dbReference type="Proteomes" id="UP001241537">
    <property type="component" value="Unassembled WGS sequence"/>
</dbReference>
<keyword evidence="2" id="KW-0677">Repeat</keyword>
<proteinExistence type="predicted"/>
<accession>A0AAE3V8C9</accession>
<gene>
    <name evidence="3" type="ORF">J2S20_000331</name>
</gene>
<dbReference type="PROSITE" id="PS51450">
    <property type="entry name" value="LRR"/>
    <property type="match status" value="1"/>
</dbReference>
<organism evidence="3 4">
    <name type="scientific">Moryella indoligenes</name>
    <dbReference type="NCBI Taxonomy" id="371674"/>
    <lineage>
        <taxon>Bacteria</taxon>
        <taxon>Bacillati</taxon>
        <taxon>Bacillota</taxon>
        <taxon>Clostridia</taxon>
        <taxon>Lachnospirales</taxon>
        <taxon>Lachnospiraceae</taxon>
        <taxon>Moryella</taxon>
    </lineage>
</organism>
<evidence type="ECO:0000256" key="2">
    <source>
        <dbReference type="ARBA" id="ARBA00022737"/>
    </source>
</evidence>
<protein>
    <submittedName>
        <fullName evidence="3">Leucine-rich repeat (LRR) protein</fullName>
    </submittedName>
</protein>
<dbReference type="InterPro" id="IPR001611">
    <property type="entry name" value="Leu-rich_rpt"/>
</dbReference>
<dbReference type="AlphaFoldDB" id="A0AAE3V8C9"/>
<dbReference type="PANTHER" id="PTHR46652">
    <property type="entry name" value="LEUCINE-RICH REPEAT AND IQ DOMAIN-CONTAINING PROTEIN 1-RELATED"/>
    <property type="match status" value="1"/>
</dbReference>
<name>A0AAE3V8C9_9FIRM</name>
<reference evidence="3" key="1">
    <citation type="submission" date="2023-07" db="EMBL/GenBank/DDBJ databases">
        <title>Genomic Encyclopedia of Type Strains, Phase IV (KMG-IV): sequencing the most valuable type-strain genomes for metagenomic binning, comparative biology and taxonomic classification.</title>
        <authorList>
            <person name="Goeker M."/>
        </authorList>
    </citation>
    <scope>NUCLEOTIDE SEQUENCE</scope>
    <source>
        <strain evidence="3">DSM 19659</strain>
    </source>
</reference>
<dbReference type="Pfam" id="PF12799">
    <property type="entry name" value="LRR_4"/>
    <property type="match status" value="1"/>
</dbReference>
<dbReference type="InterPro" id="IPR032675">
    <property type="entry name" value="LRR_dom_sf"/>
</dbReference>
<dbReference type="Gene3D" id="3.80.10.10">
    <property type="entry name" value="Ribonuclease Inhibitor"/>
    <property type="match status" value="2"/>
</dbReference>
<dbReference type="InterPro" id="IPR050836">
    <property type="entry name" value="SDS22/Internalin_LRR"/>
</dbReference>